<dbReference type="InterPro" id="IPR015943">
    <property type="entry name" value="WD40/YVTN_repeat-like_dom_sf"/>
</dbReference>
<name>A0AAD5PUU0_9CRUS</name>
<dbReference type="PROSITE" id="PS50294">
    <property type="entry name" value="WD_REPEATS_REGION"/>
    <property type="match status" value="1"/>
</dbReference>
<evidence type="ECO:0000313" key="7">
    <source>
        <dbReference type="EMBL" id="KAI9557459.1"/>
    </source>
</evidence>
<dbReference type="Pfam" id="PF25168">
    <property type="entry name" value="Beta-prop_WDR36-Utp21_2nd"/>
    <property type="match status" value="1"/>
</dbReference>
<feature type="domain" description="WDR36/Utp21 C-terminal" evidence="5">
    <location>
        <begin position="703"/>
        <end position="903"/>
    </location>
</feature>
<feature type="repeat" description="WD" evidence="3">
    <location>
        <begin position="277"/>
        <end position="308"/>
    </location>
</feature>
<dbReference type="SMART" id="SM00320">
    <property type="entry name" value="WD40"/>
    <property type="match status" value="10"/>
</dbReference>
<protein>
    <recommendedName>
        <fullName evidence="9">Small-subunit processome Utp21 domain-containing protein</fullName>
    </recommendedName>
</protein>
<dbReference type="Pfam" id="PF25171">
    <property type="entry name" value="Beta-prop_WDR36-Utp21_1st"/>
    <property type="match status" value="1"/>
</dbReference>
<keyword evidence="1 3" id="KW-0853">WD repeat</keyword>
<dbReference type="FunFam" id="2.130.10.10:FF:000200">
    <property type="entry name" value="U3 small nucleolar RNA-associated protein 21"/>
    <property type="match status" value="1"/>
</dbReference>
<evidence type="ECO:0000259" key="5">
    <source>
        <dbReference type="Pfam" id="PF04192"/>
    </source>
</evidence>
<dbReference type="Proteomes" id="UP000820818">
    <property type="component" value="Linkage Group LG6"/>
</dbReference>
<comment type="caution">
    <text evidence="7">The sequence shown here is derived from an EMBL/GenBank/DDBJ whole genome shotgun (WGS) entry which is preliminary data.</text>
</comment>
<feature type="repeat" description="WD" evidence="3">
    <location>
        <begin position="577"/>
        <end position="618"/>
    </location>
</feature>
<reference evidence="7 8" key="1">
    <citation type="submission" date="2022-05" db="EMBL/GenBank/DDBJ databases">
        <title>A multi-omics perspective on studying reproductive biology in Daphnia sinensis.</title>
        <authorList>
            <person name="Jia J."/>
        </authorList>
    </citation>
    <scope>NUCLEOTIDE SEQUENCE [LARGE SCALE GENOMIC DNA]</scope>
    <source>
        <strain evidence="7 8">WSL</strain>
    </source>
</reference>
<dbReference type="InterPro" id="IPR007319">
    <property type="entry name" value="WDR36/Utp21_C"/>
</dbReference>
<dbReference type="GO" id="GO:0032040">
    <property type="term" value="C:small-subunit processome"/>
    <property type="evidence" value="ECO:0007669"/>
    <property type="project" value="InterPro"/>
</dbReference>
<keyword evidence="2" id="KW-0677">Repeat</keyword>
<dbReference type="PROSITE" id="PS00678">
    <property type="entry name" value="WD_REPEATS_1"/>
    <property type="match status" value="1"/>
</dbReference>
<evidence type="ECO:0000256" key="4">
    <source>
        <dbReference type="SAM" id="MobiDB-lite"/>
    </source>
</evidence>
<dbReference type="AlphaFoldDB" id="A0AAD5PUU0"/>
<evidence type="ECO:0000256" key="3">
    <source>
        <dbReference type="PROSITE-ProRule" id="PRU00221"/>
    </source>
</evidence>
<evidence type="ECO:0000256" key="2">
    <source>
        <dbReference type="ARBA" id="ARBA00022737"/>
    </source>
</evidence>
<dbReference type="InterPro" id="IPR001680">
    <property type="entry name" value="WD40_rpt"/>
</dbReference>
<dbReference type="InterPro" id="IPR059157">
    <property type="entry name" value="WDR36-Utp21_N"/>
</dbReference>
<evidence type="ECO:0000259" key="6">
    <source>
        <dbReference type="Pfam" id="PF25171"/>
    </source>
</evidence>
<feature type="domain" description="WDR36/Utp21 N-terminal" evidence="6">
    <location>
        <begin position="46"/>
        <end position="311"/>
    </location>
</feature>
<evidence type="ECO:0000256" key="1">
    <source>
        <dbReference type="ARBA" id="ARBA00022574"/>
    </source>
</evidence>
<evidence type="ECO:0008006" key="9">
    <source>
        <dbReference type="Google" id="ProtNLM"/>
    </source>
</evidence>
<dbReference type="InterPro" id="IPR036322">
    <property type="entry name" value="WD40_repeat_dom_sf"/>
</dbReference>
<dbReference type="PROSITE" id="PS50082">
    <property type="entry name" value="WD_REPEATS_2"/>
    <property type="match status" value="2"/>
</dbReference>
<accession>A0AAD5PUU0</accession>
<dbReference type="EMBL" id="WJBH02000006">
    <property type="protein sequence ID" value="KAI9557459.1"/>
    <property type="molecule type" value="Genomic_DNA"/>
</dbReference>
<sequence>MTNTVGNRESFIDASRIFTGHRALGLVSNHIPLVTRYIPQRKETLIVTVIGNSYHTYGSNKLNLLAVGRAHEDDITCLAGDNYRVYTASGHTIKVWKRSTELCNEFKGHEKPIHLMLPFGLHLLAVDEANCLKVWDTNAAEVNFELSFNPETFCISALVHPVTYINKILFGSTQGTMQLWNLKTGKMVFAFNGWKSPITILEQAPAVDVVAVGLASGELILHNLKFDENLMKFKQEWGPITALTFRTDGAPIMITGSSQGHLAFWDLEQQTLVQQHRHAHRGGVTGLKALTAEPIIITSSRDNSLKMWIFDQSDGGVRLLRERCGHKAPPIRLRFHDQLGEWILSTGLDSSLRAFSTVADLLHRNLGTAHYNQKKARRVGLEKAGTKMPPIITFASESVRDKEWDSIAAVHRRHSKVTTWSFHRSTMGEHKLTHQRFVDNMALTKSSATCVTVTACGNFAIVGYDSGHIDRYNMQSGIHRATYLRPDTEKSSELPYTRNAVRGVASDGLNQVVLGVFANGQLNTWNFKSGEIMRETNLEVAPSLIEINRHSGLLAIAMEDFSIAIVEVETGKIVRRLLGHDGRLTDLAFSPDARWVVSSAQDCSIRTWDLPTGTCIDYFLVPKSCVSLTFSANGSFLATAHVDDLGIYLWNNQSLYTQVSLRSLEENFQPKVAPLPGSTARSSCSEVKDGDTTEEDEQFASPEQISDSLVTLSLLPDSRWKNLLNLDVIKRRNRPKEPPKSQKLAPFFLTNTNSLEAIADNQKESGSRILDSSSIPFATPLTPWAGKLNVAGKPEEYAAVIEELKAMGPSAIDTEIRSLSPHLGGSTHLLSQFLTSISVVLESKRNYEVVQAYLGLFLKVHASSLSEEHELCKRAEKLSGVLKDSWSTLQSNFENTLCLVSFFMNAVI</sequence>
<dbReference type="Pfam" id="PF04192">
    <property type="entry name" value="Utp21"/>
    <property type="match status" value="1"/>
</dbReference>
<dbReference type="PANTHER" id="PTHR22840">
    <property type="entry name" value="WD REPEAT-CONTAINING PROTEIN 36"/>
    <property type="match status" value="1"/>
</dbReference>
<gene>
    <name evidence="7" type="ORF">GHT06_017287</name>
</gene>
<dbReference type="GO" id="GO:0034388">
    <property type="term" value="C:Pwp2p-containing subcomplex of 90S preribosome"/>
    <property type="evidence" value="ECO:0007669"/>
    <property type="project" value="TreeGrafter"/>
</dbReference>
<dbReference type="GO" id="GO:0006364">
    <property type="term" value="P:rRNA processing"/>
    <property type="evidence" value="ECO:0007669"/>
    <property type="project" value="InterPro"/>
</dbReference>
<dbReference type="Gene3D" id="2.130.10.10">
    <property type="entry name" value="YVTN repeat-like/Quinoprotein amine dehydrogenase"/>
    <property type="match status" value="2"/>
</dbReference>
<dbReference type="InterPro" id="IPR019775">
    <property type="entry name" value="WD40_repeat_CS"/>
</dbReference>
<dbReference type="FunFam" id="2.130.10.10:FF:000109">
    <property type="entry name" value="WD repeat domain 36"/>
    <property type="match status" value="1"/>
</dbReference>
<evidence type="ECO:0000313" key="8">
    <source>
        <dbReference type="Proteomes" id="UP000820818"/>
    </source>
</evidence>
<dbReference type="SUPFAM" id="SSF50978">
    <property type="entry name" value="WD40 repeat-like"/>
    <property type="match status" value="2"/>
</dbReference>
<organism evidence="7 8">
    <name type="scientific">Daphnia sinensis</name>
    <dbReference type="NCBI Taxonomy" id="1820382"/>
    <lineage>
        <taxon>Eukaryota</taxon>
        <taxon>Metazoa</taxon>
        <taxon>Ecdysozoa</taxon>
        <taxon>Arthropoda</taxon>
        <taxon>Crustacea</taxon>
        <taxon>Branchiopoda</taxon>
        <taxon>Diplostraca</taxon>
        <taxon>Cladocera</taxon>
        <taxon>Anomopoda</taxon>
        <taxon>Daphniidae</taxon>
        <taxon>Daphnia</taxon>
        <taxon>Daphnia similis group</taxon>
    </lineage>
</organism>
<dbReference type="PANTHER" id="PTHR22840:SF12">
    <property type="entry name" value="WD REPEAT-CONTAINING PROTEIN 36"/>
    <property type="match status" value="1"/>
</dbReference>
<feature type="region of interest" description="Disordered" evidence="4">
    <location>
        <begin position="675"/>
        <end position="702"/>
    </location>
</feature>
<proteinExistence type="predicted"/>
<keyword evidence="8" id="KW-1185">Reference proteome</keyword>